<dbReference type="InterPro" id="IPR052935">
    <property type="entry name" value="Mg2+_PAP"/>
</dbReference>
<sequence length="400" mass="43704">MPRPHLAAILEDAWRAQLMGMMRRRGWGTRVLAFTGYGVAASTDQTSADETLPASRRGGSLRVLGRVLMTRRPYAPAAADANATWVELRNADHERRGWRAFFGTPAMGEPVTVVLGDREIRTRADRTGLLDLTIGDHGLEPGWHQVRLLSPRAAETTATVRVVDPAETVGIVSDIDDTVITTTMPRPMIAAWNTFFRHEGTRRAVPGMATMYRELLEAHPGAPIVYVSTGAWNAVPQLTRFLKRAGYPVGPLLMTDWGATNTGWFRSGQDHKRACLHRLAREMPQVRWILVGDDGQHDPTLYGEFAEQRPDRVRVIAIRMLSAAQQMLSHFTPVATNDFEQHVGVELPVCRAGDGYALLDQMREALGEDLGAAAAGESAGSGREPTGAVRESTGAGARGA</sequence>
<evidence type="ECO:0000313" key="3">
    <source>
        <dbReference type="EMBL" id="NYG36691.1"/>
    </source>
</evidence>
<comment type="caution">
    <text evidence="3">The sequence shown here is derived from an EMBL/GenBank/DDBJ whole genome shotgun (WGS) entry which is preliminary data.</text>
</comment>
<dbReference type="Proteomes" id="UP000592181">
    <property type="component" value="Unassembled WGS sequence"/>
</dbReference>
<proteinExistence type="predicted"/>
<evidence type="ECO:0000313" key="4">
    <source>
        <dbReference type="Proteomes" id="UP000592181"/>
    </source>
</evidence>
<dbReference type="RefSeq" id="WP_179462155.1">
    <property type="nucleotide sequence ID" value="NZ_JACBZX010000001.1"/>
</dbReference>
<dbReference type="PANTHER" id="PTHR28208">
    <property type="entry name" value="PHOSPHATIDATE PHOSPHATASE APP1"/>
    <property type="match status" value="1"/>
</dbReference>
<name>A0A852XE00_9MICO</name>
<organism evidence="3 4">
    <name type="scientific">Janibacter alkaliphilus</name>
    <dbReference type="NCBI Taxonomy" id="1069963"/>
    <lineage>
        <taxon>Bacteria</taxon>
        <taxon>Bacillati</taxon>
        <taxon>Actinomycetota</taxon>
        <taxon>Actinomycetes</taxon>
        <taxon>Micrococcales</taxon>
        <taxon>Intrasporangiaceae</taxon>
        <taxon>Janibacter</taxon>
    </lineage>
</organism>
<gene>
    <name evidence="3" type="ORF">BJY28_001160</name>
</gene>
<accession>A0A852XE00</accession>
<dbReference type="PANTHER" id="PTHR28208:SF3">
    <property type="entry name" value="PHOSPHATIDATE PHOSPHATASE APP1"/>
    <property type="match status" value="1"/>
</dbReference>
<evidence type="ECO:0000256" key="1">
    <source>
        <dbReference type="SAM" id="MobiDB-lite"/>
    </source>
</evidence>
<dbReference type="EMBL" id="JACBZX010000001">
    <property type="protein sequence ID" value="NYG36691.1"/>
    <property type="molecule type" value="Genomic_DNA"/>
</dbReference>
<evidence type="ECO:0000259" key="2">
    <source>
        <dbReference type="Pfam" id="PF09949"/>
    </source>
</evidence>
<dbReference type="GO" id="GO:0008195">
    <property type="term" value="F:phosphatidate phosphatase activity"/>
    <property type="evidence" value="ECO:0007669"/>
    <property type="project" value="InterPro"/>
</dbReference>
<dbReference type="AlphaFoldDB" id="A0A852XE00"/>
<protein>
    <submittedName>
        <fullName evidence="3">Phosphatidate phosphatase APP1</fullName>
    </submittedName>
</protein>
<feature type="compositionally biased region" description="Low complexity" evidence="1">
    <location>
        <begin position="373"/>
        <end position="384"/>
    </location>
</feature>
<dbReference type="Pfam" id="PF09949">
    <property type="entry name" value="APP1_cat"/>
    <property type="match status" value="1"/>
</dbReference>
<feature type="region of interest" description="Disordered" evidence="1">
    <location>
        <begin position="373"/>
        <end position="400"/>
    </location>
</feature>
<feature type="domain" description="Phosphatidate phosphatase APP1 catalytic" evidence="2">
    <location>
        <begin position="169"/>
        <end position="319"/>
    </location>
</feature>
<dbReference type="InterPro" id="IPR019236">
    <property type="entry name" value="APP1_cat"/>
</dbReference>
<reference evidence="3 4" key="1">
    <citation type="submission" date="2020-07" db="EMBL/GenBank/DDBJ databases">
        <title>Sequencing the genomes of 1000 actinobacteria strains.</title>
        <authorList>
            <person name="Klenk H.-P."/>
        </authorList>
    </citation>
    <scope>NUCLEOTIDE SEQUENCE [LARGE SCALE GENOMIC DNA]</scope>
    <source>
        <strain evidence="3 4">DSM 24723</strain>
    </source>
</reference>
<keyword evidence="4" id="KW-1185">Reference proteome</keyword>